<dbReference type="GO" id="GO:0070182">
    <property type="term" value="F:DNA polymerase binding"/>
    <property type="evidence" value="ECO:0007669"/>
    <property type="project" value="TreeGrafter"/>
</dbReference>
<dbReference type="GO" id="GO:0000076">
    <property type="term" value="P:DNA replication checkpoint signaling"/>
    <property type="evidence" value="ECO:0007669"/>
    <property type="project" value="TreeGrafter"/>
</dbReference>
<keyword evidence="5" id="KW-1185">Reference proteome</keyword>
<evidence type="ECO:0000256" key="1">
    <source>
        <dbReference type="ARBA" id="ARBA00008356"/>
    </source>
</evidence>
<dbReference type="InterPro" id="IPR036390">
    <property type="entry name" value="WH_DNA-bd_sf"/>
</dbReference>
<reference evidence="4 5" key="1">
    <citation type="submission" date="2019-07" db="EMBL/GenBank/DDBJ databases">
        <title>De Novo Assembly of kiwifruit Actinidia rufa.</title>
        <authorList>
            <person name="Sugita-Konishi S."/>
            <person name="Sato K."/>
            <person name="Mori E."/>
            <person name="Abe Y."/>
            <person name="Kisaki G."/>
            <person name="Hamano K."/>
            <person name="Suezawa K."/>
            <person name="Otani M."/>
            <person name="Fukuda T."/>
            <person name="Manabe T."/>
            <person name="Gomi K."/>
            <person name="Tabuchi M."/>
            <person name="Akimitsu K."/>
            <person name="Kataoka I."/>
        </authorList>
    </citation>
    <scope>NUCLEOTIDE SEQUENCE [LARGE SCALE GENOMIC DNA]</scope>
    <source>
        <strain evidence="5">cv. Fuchu</strain>
    </source>
</reference>
<evidence type="ECO:0000256" key="2">
    <source>
        <dbReference type="ARBA" id="ARBA00023306"/>
    </source>
</evidence>
<protein>
    <recommendedName>
        <fullName evidence="3">CDT1 Geminin-binding domain-containing protein</fullName>
    </recommendedName>
</protein>
<dbReference type="Proteomes" id="UP000585474">
    <property type="component" value="Unassembled WGS sequence"/>
</dbReference>
<dbReference type="AlphaFoldDB" id="A0A7J0G9X7"/>
<dbReference type="GO" id="GO:0003677">
    <property type="term" value="F:DNA binding"/>
    <property type="evidence" value="ECO:0007669"/>
    <property type="project" value="InterPro"/>
</dbReference>
<dbReference type="Pfam" id="PF16679">
    <property type="entry name" value="CDT1_C"/>
    <property type="match status" value="1"/>
</dbReference>
<dbReference type="PANTHER" id="PTHR28637">
    <property type="entry name" value="DNA REPLICATION FACTOR CDT1"/>
    <property type="match status" value="1"/>
</dbReference>
<comment type="caution">
    <text evidence="4">The sequence shown here is derived from an EMBL/GenBank/DDBJ whole genome shotgun (WGS) entry which is preliminary data.</text>
</comment>
<dbReference type="Pfam" id="PF08839">
    <property type="entry name" value="CDT1"/>
    <property type="match status" value="1"/>
</dbReference>
<dbReference type="PANTHER" id="PTHR28637:SF13">
    <property type="entry name" value="EXPRESSED PROTEIN"/>
    <property type="match status" value="1"/>
</dbReference>
<keyword evidence="2" id="KW-0131">Cell cycle</keyword>
<accession>A0A7J0G9X7</accession>
<dbReference type="EMBL" id="BJWL01000019">
    <property type="protein sequence ID" value="GFZ07625.1"/>
    <property type="molecule type" value="Genomic_DNA"/>
</dbReference>
<dbReference type="CDD" id="cd08674">
    <property type="entry name" value="Cdt1_m"/>
    <property type="match status" value="1"/>
</dbReference>
<dbReference type="InterPro" id="IPR032054">
    <property type="entry name" value="Cdt1_C"/>
</dbReference>
<sequence>MDERKYEKRGQNALDFKCENILPGIENSSILSPGSMQALGNMRSQHVDTKIAALTPAKTNESLHHRQREEAAELPEKYRIIAEYFNRMTCSLRLLALRKKLPTFQNISRQVEILTGRKFSYKNLAQIKYILPEAVQTDKVLIRDEKTLCVKPDIKITLLFDVVDGHQRESIYLALHQVFASRLLNFSNKHPEGCEIPEAEMPEPFNRGSDTIIINAFPMDSSTESQQNISETELLLNASHLHPSFNRHFSQKVVTEIEKNTQLLASPIPTSSPKNESATDQRMESMQLEVPSDVCSRSTTISNPVHLADSACCISSIGDESTPLKVISKVNNLTVQTPALLTPKRSIPSCDKNLTTMTSEKWTACNVSAKRSLDFSLIEGEESALNSTTNETDWSKAVHNTISQTKSTKGLLLEEEFTCSAALHQKAEEICTSKDQMTNQTGLTTHGQTSTRLSDLIASIHQTFQSASCSSITKDELVHKIIINSLDIVDRREVEEQIELLEKLIPDWICRKLAPSGDILYKWYQESFRPELNLQKALLASARTARPKCSIRRYANEVSRVDEMKT</sequence>
<dbReference type="GO" id="GO:0000278">
    <property type="term" value="P:mitotic cell cycle"/>
    <property type="evidence" value="ECO:0007669"/>
    <property type="project" value="TreeGrafter"/>
</dbReference>
<evidence type="ECO:0000313" key="5">
    <source>
        <dbReference type="Proteomes" id="UP000585474"/>
    </source>
</evidence>
<organism evidence="4 5">
    <name type="scientific">Actinidia rufa</name>
    <dbReference type="NCBI Taxonomy" id="165716"/>
    <lineage>
        <taxon>Eukaryota</taxon>
        <taxon>Viridiplantae</taxon>
        <taxon>Streptophyta</taxon>
        <taxon>Embryophyta</taxon>
        <taxon>Tracheophyta</taxon>
        <taxon>Spermatophyta</taxon>
        <taxon>Magnoliopsida</taxon>
        <taxon>eudicotyledons</taxon>
        <taxon>Gunneridae</taxon>
        <taxon>Pentapetalae</taxon>
        <taxon>asterids</taxon>
        <taxon>Ericales</taxon>
        <taxon>Actinidiaceae</taxon>
        <taxon>Actinidia</taxon>
    </lineage>
</organism>
<comment type="similarity">
    <text evidence="1">Belongs to the Cdt1 family.</text>
</comment>
<name>A0A7J0G9X7_9ERIC</name>
<dbReference type="GO" id="GO:0030174">
    <property type="term" value="P:regulation of DNA-templated DNA replication initiation"/>
    <property type="evidence" value="ECO:0007669"/>
    <property type="project" value="InterPro"/>
</dbReference>
<proteinExistence type="inferred from homology"/>
<dbReference type="InterPro" id="IPR038090">
    <property type="entry name" value="Cdt1_C_WH_dom_sf"/>
</dbReference>
<dbReference type="SUPFAM" id="SSF46785">
    <property type="entry name" value="Winged helix' DNA-binding domain"/>
    <property type="match status" value="1"/>
</dbReference>
<dbReference type="GO" id="GO:0071163">
    <property type="term" value="P:DNA replication preinitiation complex assembly"/>
    <property type="evidence" value="ECO:0007669"/>
    <property type="project" value="InterPro"/>
</dbReference>
<feature type="domain" description="CDT1 Geminin-binding" evidence="3">
    <location>
        <begin position="74"/>
        <end position="203"/>
    </location>
</feature>
<dbReference type="GO" id="GO:0005634">
    <property type="term" value="C:nucleus"/>
    <property type="evidence" value="ECO:0007669"/>
    <property type="project" value="TreeGrafter"/>
</dbReference>
<dbReference type="SMART" id="SM01075">
    <property type="entry name" value="CDT1"/>
    <property type="match status" value="1"/>
</dbReference>
<dbReference type="InterPro" id="IPR014939">
    <property type="entry name" value="CDT1_Gemini-bd-like"/>
</dbReference>
<evidence type="ECO:0000259" key="3">
    <source>
        <dbReference type="SMART" id="SM01075"/>
    </source>
</evidence>
<evidence type="ECO:0000313" key="4">
    <source>
        <dbReference type="EMBL" id="GFZ07625.1"/>
    </source>
</evidence>
<dbReference type="InterPro" id="IPR045173">
    <property type="entry name" value="Cdt1"/>
</dbReference>
<dbReference type="OrthoDB" id="341730at2759"/>
<dbReference type="Gene3D" id="1.10.10.1420">
    <property type="entry name" value="DNA replication factor Cdt1, C-terminal WH domain"/>
    <property type="match status" value="1"/>
</dbReference>
<gene>
    <name evidence="4" type="ORF">Acr_19g0005620</name>
</gene>